<evidence type="ECO:0000256" key="11">
    <source>
        <dbReference type="RuleBase" id="RU363047"/>
    </source>
</evidence>
<evidence type="ECO:0000256" key="7">
    <source>
        <dbReference type="ARBA" id="ARBA00023170"/>
    </source>
</evidence>
<reference evidence="13" key="2">
    <citation type="submission" date="2025-09" db="UniProtKB">
        <authorList>
            <consortium name="Ensembl"/>
        </authorList>
    </citation>
    <scope>IDENTIFICATION</scope>
</reference>
<reference evidence="13" key="1">
    <citation type="submission" date="2025-08" db="UniProtKB">
        <authorList>
            <consortium name="Ensembl"/>
        </authorList>
    </citation>
    <scope>IDENTIFICATION</scope>
</reference>
<dbReference type="InterPro" id="IPR000276">
    <property type="entry name" value="GPCR_Rhodpsn"/>
</dbReference>
<dbReference type="PANTHER" id="PTHR48018">
    <property type="entry name" value="OLFACTORY RECEPTOR"/>
    <property type="match status" value="1"/>
</dbReference>
<keyword evidence="9 10" id="KW-0807">Transducer</keyword>
<dbReference type="PRINTS" id="PR00245">
    <property type="entry name" value="OLFACTORYR"/>
</dbReference>
<feature type="transmembrane region" description="Helical" evidence="11">
    <location>
        <begin position="88"/>
        <end position="109"/>
    </location>
</feature>
<feature type="transmembrane region" description="Helical" evidence="11">
    <location>
        <begin position="129"/>
        <end position="150"/>
    </location>
</feature>
<keyword evidence="8" id="KW-0325">Glycoprotein</keyword>
<evidence type="ECO:0000256" key="8">
    <source>
        <dbReference type="ARBA" id="ARBA00023180"/>
    </source>
</evidence>
<keyword evidence="11" id="KW-1003">Cell membrane</keyword>
<keyword evidence="3 10" id="KW-0812">Transmembrane</keyword>
<feature type="transmembrane region" description="Helical" evidence="11">
    <location>
        <begin position="54"/>
        <end position="76"/>
    </location>
</feature>
<keyword evidence="6 11" id="KW-0472">Membrane</keyword>
<feature type="transmembrane region" description="Helical" evidence="11">
    <location>
        <begin position="299"/>
        <end position="319"/>
    </location>
</feature>
<dbReference type="FunFam" id="1.20.1070.10:FF:000003">
    <property type="entry name" value="Olfactory receptor"/>
    <property type="match status" value="1"/>
</dbReference>
<comment type="similarity">
    <text evidence="10">Belongs to the G-protein coupled receptor 1 family.</text>
</comment>
<evidence type="ECO:0000256" key="10">
    <source>
        <dbReference type="RuleBase" id="RU000688"/>
    </source>
</evidence>
<dbReference type="PRINTS" id="PR00237">
    <property type="entry name" value="GPCRRHODOPSN"/>
</dbReference>
<dbReference type="AlphaFoldDB" id="A0A8B9PGU6"/>
<evidence type="ECO:0000256" key="3">
    <source>
        <dbReference type="ARBA" id="ARBA00022692"/>
    </source>
</evidence>
<dbReference type="CDD" id="cd15230">
    <property type="entry name" value="7tmA_OR5-like"/>
    <property type="match status" value="1"/>
</dbReference>
<dbReference type="GO" id="GO:0004984">
    <property type="term" value="F:olfactory receptor activity"/>
    <property type="evidence" value="ECO:0007669"/>
    <property type="project" value="InterPro"/>
</dbReference>
<comment type="subcellular location">
    <subcellularLocation>
        <location evidence="11">Cell membrane</location>
        <topology evidence="11">Multi-pass membrane protein</topology>
    </subcellularLocation>
    <subcellularLocation>
        <location evidence="2">Membrane</location>
        <topology evidence="2">Multi-pass membrane protein</topology>
    </subcellularLocation>
</comment>
<keyword evidence="14" id="KW-1185">Reference proteome</keyword>
<evidence type="ECO:0000313" key="13">
    <source>
        <dbReference type="Ensembl" id="ENSAOWP00000011411.1"/>
    </source>
</evidence>
<keyword evidence="5 10" id="KW-0297">G-protein coupled receptor</keyword>
<dbReference type="InterPro" id="IPR017452">
    <property type="entry name" value="GPCR_Rhodpsn_7TM"/>
</dbReference>
<dbReference type="Gene3D" id="1.20.1070.10">
    <property type="entry name" value="Rhodopsin 7-helix transmembrane proteins"/>
    <property type="match status" value="1"/>
</dbReference>
<dbReference type="PROSITE" id="PS50262">
    <property type="entry name" value="G_PROTEIN_RECEP_F1_2"/>
    <property type="match status" value="1"/>
</dbReference>
<evidence type="ECO:0000256" key="5">
    <source>
        <dbReference type="ARBA" id="ARBA00023040"/>
    </source>
</evidence>
<keyword evidence="11" id="KW-0552">Olfaction</keyword>
<dbReference type="GO" id="GO:0005886">
    <property type="term" value="C:plasma membrane"/>
    <property type="evidence" value="ECO:0007669"/>
    <property type="project" value="UniProtKB-SubCell"/>
</dbReference>
<feature type="domain" description="G-protein coupled receptors family 1 profile" evidence="12">
    <location>
        <begin position="68"/>
        <end position="317"/>
    </location>
</feature>
<dbReference type="GO" id="GO:0004930">
    <property type="term" value="F:G protein-coupled receptor activity"/>
    <property type="evidence" value="ECO:0007669"/>
    <property type="project" value="UniProtKB-KW"/>
</dbReference>
<protein>
    <recommendedName>
        <fullName evidence="11">Olfactory receptor</fullName>
    </recommendedName>
</protein>
<evidence type="ECO:0000256" key="6">
    <source>
        <dbReference type="ARBA" id="ARBA00023136"/>
    </source>
</evidence>
<evidence type="ECO:0000256" key="1">
    <source>
        <dbReference type="ARBA" id="ARBA00002936"/>
    </source>
</evidence>
<dbReference type="PROSITE" id="PS00237">
    <property type="entry name" value="G_PROTEIN_RECEP_F1_1"/>
    <property type="match status" value="1"/>
</dbReference>
<evidence type="ECO:0000256" key="4">
    <source>
        <dbReference type="ARBA" id="ARBA00022989"/>
    </source>
</evidence>
<dbReference type="InterPro" id="IPR000725">
    <property type="entry name" value="Olfact_rcpt"/>
</dbReference>
<evidence type="ECO:0000259" key="12">
    <source>
        <dbReference type="PROSITE" id="PS50262"/>
    </source>
</evidence>
<keyword evidence="11" id="KW-0716">Sensory transduction</keyword>
<dbReference type="SUPFAM" id="SSF81321">
    <property type="entry name" value="Family A G protein-coupled receptor-like"/>
    <property type="match status" value="1"/>
</dbReference>
<feature type="transmembrane region" description="Helical" evidence="11">
    <location>
        <begin position="264"/>
        <end position="287"/>
    </location>
</feature>
<dbReference type="Ensembl" id="ENSAOWT00000012972.1">
    <property type="protein sequence ID" value="ENSAOWP00000011411.1"/>
    <property type="gene ID" value="ENSAOWG00000007808.1"/>
</dbReference>
<evidence type="ECO:0000256" key="9">
    <source>
        <dbReference type="ARBA" id="ARBA00023224"/>
    </source>
</evidence>
<comment type="function">
    <text evidence="1">Odorant receptor.</text>
</comment>
<keyword evidence="4 11" id="KW-1133">Transmembrane helix</keyword>
<accession>A0A8B9PGU6</accession>
<organism evidence="13 14">
    <name type="scientific">Apteryx owenii</name>
    <name type="common">Little spotted kiwi</name>
    <dbReference type="NCBI Taxonomy" id="8824"/>
    <lineage>
        <taxon>Eukaryota</taxon>
        <taxon>Metazoa</taxon>
        <taxon>Chordata</taxon>
        <taxon>Craniata</taxon>
        <taxon>Vertebrata</taxon>
        <taxon>Euteleostomi</taxon>
        <taxon>Archelosauria</taxon>
        <taxon>Archosauria</taxon>
        <taxon>Dinosauria</taxon>
        <taxon>Saurischia</taxon>
        <taxon>Theropoda</taxon>
        <taxon>Coelurosauria</taxon>
        <taxon>Aves</taxon>
        <taxon>Palaeognathae</taxon>
        <taxon>Apterygiformes</taxon>
        <taxon>Apterygidae</taxon>
        <taxon>Apteryx</taxon>
    </lineage>
</organism>
<evidence type="ECO:0000313" key="14">
    <source>
        <dbReference type="Proteomes" id="UP000694424"/>
    </source>
</evidence>
<keyword evidence="7 10" id="KW-0675">Receptor</keyword>
<sequence length="342" mass="38103">TVSPTPLLTPLLSVILSIPCRLNVLQKMIPANYNEVTEFILSGLTDCPDLQLPLFVLFLLIYVTTLVGNIGIIVLVRFNACLHTPMYYFLSNLSFLDLSYSSTICPKMLMNLLTQQKTISLTGCATQMFLFAAFADAECLLLAAMAYDRYVAICHPLLYAVVMSHRACAFMVAGAYLSGGLTSLIHTCFTFTLSFCGPNTIDHFFCDIPPLLKLSCSNIHVNEVLLFALCGFIQTSTFLIIVASYTCILCTILQIHAVEGRHKAFSTCTSHLTAIVLFYGSLLFTYLRPCSSYSLDTDKVIAVFYTVVFPMLNPLIYSLRNKEIREALRRTTERKVFSHSST</sequence>
<feature type="transmembrane region" description="Helical" evidence="11">
    <location>
        <begin position="224"/>
        <end position="252"/>
    </location>
</feature>
<name>A0A8B9PGU6_APTOW</name>
<evidence type="ECO:0000256" key="2">
    <source>
        <dbReference type="ARBA" id="ARBA00004141"/>
    </source>
</evidence>
<proteinExistence type="inferred from homology"/>
<dbReference type="Pfam" id="PF13853">
    <property type="entry name" value="7tm_4"/>
    <property type="match status" value="1"/>
</dbReference>
<dbReference type="Proteomes" id="UP000694424">
    <property type="component" value="Unplaced"/>
</dbReference>